<sequence>MTNTLHVITGENSLDNERHYSISLKSVSEKAYRYLRKRAQQLKCDSEVLCYVLALMKSKSKNLTDFEKIIVLSFDKIKISISHGLLQKWKKLIYHDFDKPMAKEILKDVIVRVEESGFKVVAIISGMGGRNSANAYPYDNNGNIFVFADVPHLINLARNHFLDKGFIVEGNYINEGHHEFKIAHKLTQRQLDVVGCARQNVKPALQIFSNSVSRALLF</sequence>
<protein>
    <recommendedName>
        <fullName evidence="3">Transposase</fullName>
    </recommendedName>
</protein>
<evidence type="ECO:0008006" key="3">
    <source>
        <dbReference type="Google" id="ProtNLM"/>
    </source>
</evidence>
<evidence type="ECO:0000313" key="2">
    <source>
        <dbReference type="Proteomes" id="UP001159363"/>
    </source>
</evidence>
<dbReference type="Proteomes" id="UP001159363">
    <property type="component" value="Chromosome 3"/>
</dbReference>
<reference evidence="1 2" key="1">
    <citation type="submission" date="2023-02" db="EMBL/GenBank/DDBJ databases">
        <title>LHISI_Scaffold_Assembly.</title>
        <authorList>
            <person name="Stuart O.P."/>
            <person name="Cleave R."/>
            <person name="Magrath M.J.L."/>
            <person name="Mikheyev A.S."/>
        </authorList>
    </citation>
    <scope>NUCLEOTIDE SEQUENCE [LARGE SCALE GENOMIC DNA]</scope>
    <source>
        <strain evidence="1">Daus_M_001</strain>
        <tissue evidence="1">Leg muscle</tissue>
    </source>
</reference>
<accession>A0ABQ9I3K8</accession>
<keyword evidence="2" id="KW-1185">Reference proteome</keyword>
<evidence type="ECO:0000313" key="1">
    <source>
        <dbReference type="EMBL" id="KAJ8891222.1"/>
    </source>
</evidence>
<gene>
    <name evidence="1" type="ORF">PR048_010737</name>
</gene>
<proteinExistence type="predicted"/>
<dbReference type="EMBL" id="JARBHB010000003">
    <property type="protein sequence ID" value="KAJ8891222.1"/>
    <property type="molecule type" value="Genomic_DNA"/>
</dbReference>
<comment type="caution">
    <text evidence="1">The sequence shown here is derived from an EMBL/GenBank/DDBJ whole genome shotgun (WGS) entry which is preliminary data.</text>
</comment>
<organism evidence="1 2">
    <name type="scientific">Dryococelus australis</name>
    <dbReference type="NCBI Taxonomy" id="614101"/>
    <lineage>
        <taxon>Eukaryota</taxon>
        <taxon>Metazoa</taxon>
        <taxon>Ecdysozoa</taxon>
        <taxon>Arthropoda</taxon>
        <taxon>Hexapoda</taxon>
        <taxon>Insecta</taxon>
        <taxon>Pterygota</taxon>
        <taxon>Neoptera</taxon>
        <taxon>Polyneoptera</taxon>
        <taxon>Phasmatodea</taxon>
        <taxon>Verophasmatodea</taxon>
        <taxon>Anareolatae</taxon>
        <taxon>Phasmatidae</taxon>
        <taxon>Eurycanthinae</taxon>
        <taxon>Dryococelus</taxon>
    </lineage>
</organism>
<name>A0ABQ9I3K8_9NEOP</name>